<organism evidence="2 3">
    <name type="scientific">Streptomyces albospinus</name>
    <dbReference type="NCBI Taxonomy" id="285515"/>
    <lineage>
        <taxon>Bacteria</taxon>
        <taxon>Bacillati</taxon>
        <taxon>Actinomycetota</taxon>
        <taxon>Actinomycetes</taxon>
        <taxon>Kitasatosporales</taxon>
        <taxon>Streptomycetaceae</taxon>
        <taxon>Streptomyces</taxon>
    </lineage>
</organism>
<dbReference type="SUPFAM" id="SSF55729">
    <property type="entry name" value="Acyl-CoA N-acyltransferases (Nat)"/>
    <property type="match status" value="1"/>
</dbReference>
<protein>
    <recommendedName>
        <fullName evidence="1">N-acetyltransferase domain-containing protein</fullName>
    </recommendedName>
</protein>
<evidence type="ECO:0000259" key="1">
    <source>
        <dbReference type="PROSITE" id="PS51186"/>
    </source>
</evidence>
<dbReference type="InterPro" id="IPR016181">
    <property type="entry name" value="Acyl_CoA_acyltransferase"/>
</dbReference>
<feature type="domain" description="N-acetyltransferase" evidence="1">
    <location>
        <begin position="13"/>
        <end position="179"/>
    </location>
</feature>
<comment type="caution">
    <text evidence="2">The sequence shown here is derived from an EMBL/GenBank/DDBJ whole genome shotgun (WGS) entry which is preliminary data.</text>
</comment>
<evidence type="ECO:0000313" key="2">
    <source>
        <dbReference type="EMBL" id="GGU41741.1"/>
    </source>
</evidence>
<accession>A0ABQ2UM34</accession>
<name>A0ABQ2UM34_9ACTN</name>
<gene>
    <name evidence="2" type="ORF">GCM10010211_00990</name>
</gene>
<dbReference type="InterPro" id="IPR000182">
    <property type="entry name" value="GNAT_dom"/>
</dbReference>
<sequence length="179" mass="19824">MTTSTTSELRHFGTLAPAREHLIQVYADVRADLLHLPNYAVSAFTERLDRHGAEPGFAAVLAYEQGEPIGYAYANTITSSDRWWKRITPAPADEYTAPGAVALKEIGVRVPWRGTGTARRIHDALLTERTEPHVTLMVNPTAGDGKVHRLYEKWGYRDIGHSQPSPESPVLAAMIRATH</sequence>
<dbReference type="PROSITE" id="PS51186">
    <property type="entry name" value="GNAT"/>
    <property type="match status" value="1"/>
</dbReference>
<dbReference type="EMBL" id="BMRP01000001">
    <property type="protein sequence ID" value="GGU41741.1"/>
    <property type="molecule type" value="Genomic_DNA"/>
</dbReference>
<reference evidence="3" key="1">
    <citation type="journal article" date="2019" name="Int. J. Syst. Evol. Microbiol.">
        <title>The Global Catalogue of Microorganisms (GCM) 10K type strain sequencing project: providing services to taxonomists for standard genome sequencing and annotation.</title>
        <authorList>
            <consortium name="The Broad Institute Genomics Platform"/>
            <consortium name="The Broad Institute Genome Sequencing Center for Infectious Disease"/>
            <person name="Wu L."/>
            <person name="Ma J."/>
        </authorList>
    </citation>
    <scope>NUCLEOTIDE SEQUENCE [LARGE SCALE GENOMIC DNA]</scope>
    <source>
        <strain evidence="3">JCM 3399</strain>
    </source>
</reference>
<evidence type="ECO:0000313" key="3">
    <source>
        <dbReference type="Proteomes" id="UP000654471"/>
    </source>
</evidence>
<dbReference type="Proteomes" id="UP000654471">
    <property type="component" value="Unassembled WGS sequence"/>
</dbReference>
<dbReference type="Gene3D" id="3.40.630.30">
    <property type="match status" value="1"/>
</dbReference>
<dbReference type="RefSeq" id="WP_189295119.1">
    <property type="nucleotide sequence ID" value="NZ_BMRP01000001.1"/>
</dbReference>
<keyword evidence="3" id="KW-1185">Reference proteome</keyword>
<proteinExistence type="predicted"/>
<dbReference type="Pfam" id="PF00583">
    <property type="entry name" value="Acetyltransf_1"/>
    <property type="match status" value="1"/>
</dbReference>